<dbReference type="PANTHER" id="PTHR38443:SF2">
    <property type="entry name" value="NON-HEMOLYTIC ENTEROTOXIN LYTIC COMPONENT L1"/>
    <property type="match status" value="1"/>
</dbReference>
<evidence type="ECO:0000256" key="1">
    <source>
        <dbReference type="SAM" id="Coils"/>
    </source>
</evidence>
<dbReference type="RefSeq" id="WP_146883159.1">
    <property type="nucleotide sequence ID" value="NZ_BJXB01000004.1"/>
</dbReference>
<dbReference type="InterPro" id="IPR008414">
    <property type="entry name" value="HBL"/>
</dbReference>
<protein>
    <submittedName>
        <fullName evidence="3">Uncharacterized protein</fullName>
    </submittedName>
</protein>
<dbReference type="AlphaFoldDB" id="A0A511MZW4"/>
<keyword evidence="1" id="KW-0175">Coiled coil</keyword>
<feature type="transmembrane region" description="Helical" evidence="2">
    <location>
        <begin position="195"/>
        <end position="217"/>
    </location>
</feature>
<name>A0A511MZW4_DEIC1</name>
<dbReference type="GO" id="GO:0016020">
    <property type="term" value="C:membrane"/>
    <property type="evidence" value="ECO:0007669"/>
    <property type="project" value="InterPro"/>
</dbReference>
<keyword evidence="4" id="KW-1185">Reference proteome</keyword>
<keyword evidence="2" id="KW-0812">Transmembrane</keyword>
<gene>
    <name evidence="3" type="ORF">DC3_13010</name>
</gene>
<dbReference type="OrthoDB" id="6778941at2"/>
<feature type="coiled-coil region" evidence="1">
    <location>
        <begin position="248"/>
        <end position="278"/>
    </location>
</feature>
<reference evidence="3 4" key="1">
    <citation type="submission" date="2019-07" db="EMBL/GenBank/DDBJ databases">
        <title>Whole genome shotgun sequence of Deinococcus cellulosilyticus NBRC 106333.</title>
        <authorList>
            <person name="Hosoyama A."/>
            <person name="Uohara A."/>
            <person name="Ohji S."/>
            <person name="Ichikawa N."/>
        </authorList>
    </citation>
    <scope>NUCLEOTIDE SEQUENCE [LARGE SCALE GENOMIC DNA]</scope>
    <source>
        <strain evidence="3 4">NBRC 106333</strain>
    </source>
</reference>
<dbReference type="Gene3D" id="1.20.1170.10">
    <property type="match status" value="1"/>
</dbReference>
<organism evidence="3 4">
    <name type="scientific">Deinococcus cellulosilyticus (strain DSM 18568 / NBRC 106333 / KACC 11606 / 5516J-15)</name>
    <dbReference type="NCBI Taxonomy" id="1223518"/>
    <lineage>
        <taxon>Bacteria</taxon>
        <taxon>Thermotogati</taxon>
        <taxon>Deinococcota</taxon>
        <taxon>Deinococci</taxon>
        <taxon>Deinococcales</taxon>
        <taxon>Deinococcaceae</taxon>
        <taxon>Deinococcus</taxon>
    </lineage>
</organism>
<comment type="caution">
    <text evidence="3">The sequence shown here is derived from an EMBL/GenBank/DDBJ whole genome shotgun (WGS) entry which is preliminary data.</text>
</comment>
<sequence>MSDAATSLAPQTDATQQTLTDQFNANQTITAYAHALQNIQLTPTTNPPQQWYTDFLANLKIAQGHANTWVTDLGPEIFAKVPQSIINYGTTFNIATQQILNILSQAGDNPTDAQRQEIIGMINALLVDLGIQQQTIVDVQAKLQQFAVDVQSDHSTLLDGQNSAYKEAQLDQQKIDTINAKINSIQQKIQQDSTLATVSEIGLGVGIFLAVAGFALAVATAGAAAPIVVGVVGVIAVGGAIAGTVIFNKKVQEDLDELHQLQNELSDEQAQVSALQGISNSIGALVTQNEAATKAISDVLNTWAVLKTKLAAVMTDLQNAEAPDLPGILMQLDIQTAQTQWTQLTDFATKMQQINTTVQQPIMNPPAQAVQPAEQVA</sequence>
<keyword evidence="2" id="KW-0472">Membrane</keyword>
<dbReference type="SUPFAM" id="SSF58100">
    <property type="entry name" value="Bacterial hemolysins"/>
    <property type="match status" value="1"/>
</dbReference>
<evidence type="ECO:0000313" key="4">
    <source>
        <dbReference type="Proteomes" id="UP000321306"/>
    </source>
</evidence>
<dbReference type="Proteomes" id="UP000321306">
    <property type="component" value="Unassembled WGS sequence"/>
</dbReference>
<feature type="transmembrane region" description="Helical" evidence="2">
    <location>
        <begin position="223"/>
        <end position="247"/>
    </location>
</feature>
<dbReference type="EMBL" id="BJXB01000004">
    <property type="protein sequence ID" value="GEM45666.1"/>
    <property type="molecule type" value="Genomic_DNA"/>
</dbReference>
<proteinExistence type="predicted"/>
<accession>A0A511MZW4</accession>
<keyword evidence="2" id="KW-1133">Transmembrane helix</keyword>
<dbReference type="CDD" id="cd22655">
    <property type="entry name" value="ClyA_MakA-like"/>
    <property type="match status" value="1"/>
</dbReference>
<dbReference type="PANTHER" id="PTHR38443">
    <property type="match status" value="1"/>
</dbReference>
<dbReference type="Pfam" id="PF05791">
    <property type="entry name" value="Bacillus_HBL"/>
    <property type="match status" value="1"/>
</dbReference>
<evidence type="ECO:0000313" key="3">
    <source>
        <dbReference type="EMBL" id="GEM45666.1"/>
    </source>
</evidence>
<dbReference type="InterPro" id="IPR052785">
    <property type="entry name" value="Enterotoxin_cmpnt"/>
</dbReference>
<evidence type="ECO:0000256" key="2">
    <source>
        <dbReference type="SAM" id="Phobius"/>
    </source>
</evidence>